<keyword evidence="4" id="KW-1185">Reference proteome</keyword>
<dbReference type="Proteomes" id="UP001165083">
    <property type="component" value="Unassembled WGS sequence"/>
</dbReference>
<dbReference type="InterPro" id="IPR034737">
    <property type="entry name" value="TCTP"/>
</dbReference>
<accession>A0A9W6WQY5</accession>
<evidence type="ECO:0000259" key="2">
    <source>
        <dbReference type="PROSITE" id="PS51797"/>
    </source>
</evidence>
<dbReference type="Pfam" id="PF00838">
    <property type="entry name" value="TCTP"/>
    <property type="match status" value="1"/>
</dbReference>
<dbReference type="OrthoDB" id="10248936at2759"/>
<dbReference type="EMBL" id="BSXW01000126">
    <property type="protein sequence ID" value="GMF12591.1"/>
    <property type="molecule type" value="Genomic_DNA"/>
</dbReference>
<gene>
    <name evidence="3" type="ORF">Plil01_000318100</name>
</gene>
<feature type="domain" description="TCTP" evidence="2">
    <location>
        <begin position="132"/>
        <end position="311"/>
    </location>
</feature>
<evidence type="ECO:0000313" key="3">
    <source>
        <dbReference type="EMBL" id="GMF12591.1"/>
    </source>
</evidence>
<sequence>MAIAIAVQRGTATAAPVRRLAAVAAVAAVAAGQAPEEGTAADADTDECVWRTPMYRFHGTLASSFGRAACCATTATAAAARRVVRCFALSPPTWSVWRKERRCARSPLSGRFEIGPAADWPKPGLQDLCVKMLVWQDVFTEDEVMSDSNKVLPCKDLEGNVISGMFQVESKTVAKGADNVDIGCGDAFGGEEEALDDSVETVNNVIDDSIGFGYVETGFDTKAELKTYLKSYFRKTMKYLKSTNASDEDLTQFKSDAQEIVKFLVSMFKELQFYMFKSCDSEAGLAYAYYPEGALAPTFCYIKWGLKEVKF</sequence>
<organism evidence="3 4">
    <name type="scientific">Phytophthora lilii</name>
    <dbReference type="NCBI Taxonomy" id="2077276"/>
    <lineage>
        <taxon>Eukaryota</taxon>
        <taxon>Sar</taxon>
        <taxon>Stramenopiles</taxon>
        <taxon>Oomycota</taxon>
        <taxon>Peronosporomycetes</taxon>
        <taxon>Peronosporales</taxon>
        <taxon>Peronosporaceae</taxon>
        <taxon>Phytophthora</taxon>
    </lineage>
</organism>
<name>A0A9W6WQY5_9STRA</name>
<comment type="similarity">
    <text evidence="1">Belongs to the TCTP family.</text>
</comment>
<dbReference type="Gene3D" id="2.170.150.10">
    <property type="entry name" value="Metal Binding Protein, Guanine Nucleotide Exchange Factor, Chain A"/>
    <property type="match status" value="1"/>
</dbReference>
<dbReference type="GO" id="GO:0005737">
    <property type="term" value="C:cytoplasm"/>
    <property type="evidence" value="ECO:0007669"/>
    <property type="project" value="TreeGrafter"/>
</dbReference>
<protein>
    <submittedName>
        <fullName evidence="3">Unnamed protein product</fullName>
    </submittedName>
</protein>
<dbReference type="InterPro" id="IPR011323">
    <property type="entry name" value="Mss4/transl-control_tumour"/>
</dbReference>
<dbReference type="PANTHER" id="PTHR11991">
    <property type="entry name" value="TRANSLATIONALLY CONTROLLED TUMOR PROTEIN-RELATED"/>
    <property type="match status" value="1"/>
</dbReference>
<dbReference type="AlphaFoldDB" id="A0A9W6WQY5"/>
<comment type="caution">
    <text evidence="3">The sequence shown here is derived from an EMBL/GenBank/DDBJ whole genome shotgun (WGS) entry which is preliminary data.</text>
</comment>
<dbReference type="SUPFAM" id="SSF51316">
    <property type="entry name" value="Mss4-like"/>
    <property type="match status" value="1"/>
</dbReference>
<dbReference type="GO" id="GO:0005509">
    <property type="term" value="F:calcium ion binding"/>
    <property type="evidence" value="ECO:0007669"/>
    <property type="project" value="TreeGrafter"/>
</dbReference>
<reference evidence="3" key="1">
    <citation type="submission" date="2023-04" db="EMBL/GenBank/DDBJ databases">
        <title>Phytophthora lilii NBRC 32176.</title>
        <authorList>
            <person name="Ichikawa N."/>
            <person name="Sato H."/>
            <person name="Tonouchi N."/>
        </authorList>
    </citation>
    <scope>NUCLEOTIDE SEQUENCE</scope>
    <source>
        <strain evidence="3">NBRC 32176</strain>
    </source>
</reference>
<evidence type="ECO:0000256" key="1">
    <source>
        <dbReference type="PROSITE-ProRule" id="PRU01133"/>
    </source>
</evidence>
<dbReference type="InterPro" id="IPR018105">
    <property type="entry name" value="Translational_control_tumour_p"/>
</dbReference>
<dbReference type="PANTHER" id="PTHR11991:SF0">
    <property type="entry name" value="TRANSLATIONALLY-CONTROLLED TUMOR PROTEIN"/>
    <property type="match status" value="1"/>
</dbReference>
<dbReference type="InterPro" id="IPR011057">
    <property type="entry name" value="Mss4-like_sf"/>
</dbReference>
<proteinExistence type="inferred from homology"/>
<evidence type="ECO:0000313" key="4">
    <source>
        <dbReference type="Proteomes" id="UP001165083"/>
    </source>
</evidence>
<dbReference type="PROSITE" id="PS51797">
    <property type="entry name" value="TCTP_3"/>
    <property type="match status" value="1"/>
</dbReference>